<dbReference type="AlphaFoldDB" id="X0X512"/>
<organism evidence="3">
    <name type="scientific">marine sediment metagenome</name>
    <dbReference type="NCBI Taxonomy" id="412755"/>
    <lineage>
        <taxon>unclassified sequences</taxon>
        <taxon>metagenomes</taxon>
        <taxon>ecological metagenomes</taxon>
    </lineage>
</organism>
<dbReference type="GO" id="GO:0003729">
    <property type="term" value="F:mRNA binding"/>
    <property type="evidence" value="ECO:0007669"/>
    <property type="project" value="TreeGrafter"/>
</dbReference>
<dbReference type="EMBL" id="BARS01046679">
    <property type="protein sequence ID" value="GAG31753.1"/>
    <property type="molecule type" value="Genomic_DNA"/>
</dbReference>
<feature type="domain" description="Tex-like central region" evidence="2">
    <location>
        <begin position="2"/>
        <end position="163"/>
    </location>
</feature>
<protein>
    <recommendedName>
        <fullName evidence="4">YqgF/RNase H-like domain-containing protein</fullName>
    </recommendedName>
</protein>
<evidence type="ECO:0000259" key="2">
    <source>
        <dbReference type="Pfam" id="PF22706"/>
    </source>
</evidence>
<dbReference type="SUPFAM" id="SSF158832">
    <property type="entry name" value="Tex N-terminal region-like"/>
    <property type="match status" value="1"/>
</dbReference>
<feature type="non-terminal residue" evidence="3">
    <location>
        <position position="1"/>
    </location>
</feature>
<dbReference type="Gene3D" id="1.10.3500.10">
    <property type="entry name" value="Tex N-terminal region-like"/>
    <property type="match status" value="1"/>
</dbReference>
<gene>
    <name evidence="3" type="ORF">S01H1_70216</name>
</gene>
<dbReference type="Pfam" id="PF22706">
    <property type="entry name" value="Tex_central_region"/>
    <property type="match status" value="1"/>
</dbReference>
<comment type="caution">
    <text evidence="3">The sequence shown here is derived from an EMBL/GenBank/DDBJ whole genome shotgun (WGS) entry which is preliminary data.</text>
</comment>
<proteinExistence type="predicted"/>
<accession>X0X512</accession>
<name>X0X512_9ZZZZ</name>
<dbReference type="PANTHER" id="PTHR10724">
    <property type="entry name" value="30S RIBOSOMAL PROTEIN S1"/>
    <property type="match status" value="1"/>
</dbReference>
<reference evidence="3" key="1">
    <citation type="journal article" date="2014" name="Front. Microbiol.">
        <title>High frequency of phylogenetically diverse reductive dehalogenase-homologous genes in deep subseafloor sedimentary metagenomes.</title>
        <authorList>
            <person name="Kawai M."/>
            <person name="Futagami T."/>
            <person name="Toyoda A."/>
            <person name="Takaki Y."/>
            <person name="Nishi S."/>
            <person name="Hori S."/>
            <person name="Arai W."/>
            <person name="Tsubouchi T."/>
            <person name="Morono Y."/>
            <person name="Uchiyama I."/>
            <person name="Ito T."/>
            <person name="Fujiyama A."/>
            <person name="Inagaki F."/>
            <person name="Takami H."/>
        </authorList>
    </citation>
    <scope>NUCLEOTIDE SEQUENCE</scope>
    <source>
        <strain evidence="3">Expedition CK06-06</strain>
    </source>
</reference>
<sequence>IKEAAAYIDPEKGVETPEDALAGSRDIIAEWVNEDQVARERMRALYAQKGVFRSRVIPGKEEAGAKFRDYFDWEEPVPKAPSHRVLAMRRGEKEGFVDLRISPPQDDPLALLEAMFVKGENAASQEVKEAAHDGFKRLLSVSIETDVRLETKKRADREAIKVFTDNLRELLLAPPLGQKSVMAIDPGIRTGCKAACLDPQGKLVQTDTIYLFKSEKAKLSSAKTVKELVDTYKVEAIAIGNGTAG</sequence>
<evidence type="ECO:0000259" key="1">
    <source>
        <dbReference type="Pfam" id="PF16921"/>
    </source>
</evidence>
<dbReference type="InterPro" id="IPR012337">
    <property type="entry name" value="RNaseH-like_sf"/>
</dbReference>
<dbReference type="InterPro" id="IPR023323">
    <property type="entry name" value="Tex-like_dom_sf"/>
</dbReference>
<dbReference type="GO" id="GO:0003735">
    <property type="term" value="F:structural constituent of ribosome"/>
    <property type="evidence" value="ECO:0007669"/>
    <property type="project" value="TreeGrafter"/>
</dbReference>
<dbReference type="InterPro" id="IPR032639">
    <property type="entry name" value="Tex_YqgF"/>
</dbReference>
<feature type="non-terminal residue" evidence="3">
    <location>
        <position position="245"/>
    </location>
</feature>
<dbReference type="InterPro" id="IPR055179">
    <property type="entry name" value="Tex-like_central_region"/>
</dbReference>
<feature type="domain" description="Tex protein YqgF-like" evidence="1">
    <location>
        <begin position="179"/>
        <end position="245"/>
    </location>
</feature>
<evidence type="ECO:0008006" key="4">
    <source>
        <dbReference type="Google" id="ProtNLM"/>
    </source>
</evidence>
<dbReference type="InterPro" id="IPR050437">
    <property type="entry name" value="Ribos_protein_bS1-like"/>
</dbReference>
<dbReference type="GO" id="GO:0006412">
    <property type="term" value="P:translation"/>
    <property type="evidence" value="ECO:0007669"/>
    <property type="project" value="TreeGrafter"/>
</dbReference>
<evidence type="ECO:0000313" key="3">
    <source>
        <dbReference type="EMBL" id="GAG31753.1"/>
    </source>
</evidence>
<dbReference type="PANTHER" id="PTHR10724:SF10">
    <property type="entry name" value="S1 RNA-BINDING DOMAIN-CONTAINING PROTEIN 1"/>
    <property type="match status" value="1"/>
</dbReference>
<dbReference type="Pfam" id="PF16921">
    <property type="entry name" value="Tex_YqgF"/>
    <property type="match status" value="1"/>
</dbReference>
<dbReference type="SUPFAM" id="SSF53098">
    <property type="entry name" value="Ribonuclease H-like"/>
    <property type="match status" value="1"/>
</dbReference>